<dbReference type="HOGENOM" id="CLU_1212708_0_0_11"/>
<evidence type="ECO:0000259" key="2">
    <source>
        <dbReference type="Pfam" id="PF26056"/>
    </source>
</evidence>
<dbReference type="PATRIC" id="fig|1179773.3.peg.7071"/>
<dbReference type="Pfam" id="PF26056">
    <property type="entry name" value="DUF8017"/>
    <property type="match status" value="1"/>
</dbReference>
<evidence type="ECO:0000256" key="1">
    <source>
        <dbReference type="SAM" id="Phobius"/>
    </source>
</evidence>
<protein>
    <recommendedName>
        <fullName evidence="2">DUF8017 domain-containing protein</fullName>
    </recommendedName>
</protein>
<dbReference type="OrthoDB" id="3695860at2"/>
<feature type="domain" description="DUF8017" evidence="2">
    <location>
        <begin position="59"/>
        <end position="227"/>
    </location>
</feature>
<dbReference type="Proteomes" id="UP000006281">
    <property type="component" value="Chromosome"/>
</dbReference>
<evidence type="ECO:0000313" key="4">
    <source>
        <dbReference type="Proteomes" id="UP000006281"/>
    </source>
</evidence>
<accession>K0K7A9</accession>
<dbReference type="RefSeq" id="WP_015104342.1">
    <property type="nucleotide sequence ID" value="NC_019673.1"/>
</dbReference>
<dbReference type="AlphaFoldDB" id="K0K7A9"/>
<feature type="transmembrane region" description="Helical" evidence="1">
    <location>
        <begin position="21"/>
        <end position="43"/>
    </location>
</feature>
<dbReference type="BioCyc" id="SESP1179773:BN6_RS33740-MONOMER"/>
<dbReference type="KEGG" id="sesp:BN6_69950"/>
<evidence type="ECO:0000313" key="3">
    <source>
        <dbReference type="EMBL" id="CCH34231.1"/>
    </source>
</evidence>
<dbReference type="InterPro" id="IPR058330">
    <property type="entry name" value="DUF8017"/>
</dbReference>
<keyword evidence="1" id="KW-0472">Membrane</keyword>
<sequence length="228" mass="23890">MSYTGLGVYQQQPKPPNRRPLWIALAVAGVLAVVGGGTAAVLLTGNDATSAPTTSATTTAKPDWTVVEDTQAGLRYEVPPSWETSPVGTVGAVRLTKSQVSRPFDCQGRNMIQAMVASGTATGEVPDVAEALIVEIARTSYTVEGQKPKLGKPEVRGVEEHTVASVEVTPSAVSPCYAPKATVRAYARSTRSSKVAVLVLNVAEGGPYVAEGPSEDDVNRIMESVRPL</sequence>
<keyword evidence="1" id="KW-0812">Transmembrane</keyword>
<dbReference type="eggNOG" id="ENOG5032BI7">
    <property type="taxonomic scope" value="Bacteria"/>
</dbReference>
<dbReference type="STRING" id="1179773.BN6_69950"/>
<organism evidence="3 4">
    <name type="scientific">Saccharothrix espanaensis (strain ATCC 51144 / DSM 44229 / JCM 9112 / NBRC 15066 / NRRL 15764)</name>
    <dbReference type="NCBI Taxonomy" id="1179773"/>
    <lineage>
        <taxon>Bacteria</taxon>
        <taxon>Bacillati</taxon>
        <taxon>Actinomycetota</taxon>
        <taxon>Actinomycetes</taxon>
        <taxon>Pseudonocardiales</taxon>
        <taxon>Pseudonocardiaceae</taxon>
        <taxon>Saccharothrix</taxon>
    </lineage>
</organism>
<name>K0K7A9_SACES</name>
<gene>
    <name evidence="3" type="ordered locus">BN6_69950</name>
</gene>
<dbReference type="EMBL" id="HE804045">
    <property type="protein sequence ID" value="CCH34231.1"/>
    <property type="molecule type" value="Genomic_DNA"/>
</dbReference>
<proteinExistence type="predicted"/>
<keyword evidence="1" id="KW-1133">Transmembrane helix</keyword>
<keyword evidence="4" id="KW-1185">Reference proteome</keyword>
<reference evidence="3 4" key="1">
    <citation type="journal article" date="2012" name="BMC Genomics">
        <title>Complete genome sequence of Saccharothrix espanaensis DSM 44229T and comparison to the other completely sequenced Pseudonocardiaceae.</title>
        <authorList>
            <person name="Strobel T."/>
            <person name="Al-Dilaimi A."/>
            <person name="Blom J."/>
            <person name="Gessner A."/>
            <person name="Kalinowski J."/>
            <person name="Luzhetska M."/>
            <person name="Puhler A."/>
            <person name="Szczepanowski R."/>
            <person name="Bechthold A."/>
            <person name="Ruckert C."/>
        </authorList>
    </citation>
    <scope>NUCLEOTIDE SEQUENCE [LARGE SCALE GENOMIC DNA]</scope>
    <source>
        <strain evidence="4">ATCC 51144 / DSM 44229 / JCM 9112 / NBRC 15066 / NRRL 15764</strain>
    </source>
</reference>